<evidence type="ECO:0000256" key="6">
    <source>
        <dbReference type="SAM" id="Phobius"/>
    </source>
</evidence>
<evidence type="ECO:0000256" key="3">
    <source>
        <dbReference type="ARBA" id="ARBA00022692"/>
    </source>
</evidence>
<dbReference type="EMBL" id="CP151515">
    <property type="protein sequence ID" value="WZN66481.1"/>
    <property type="molecule type" value="Genomic_DNA"/>
</dbReference>
<dbReference type="InterPro" id="IPR037185">
    <property type="entry name" value="EmrE-like"/>
</dbReference>
<reference evidence="7 8" key="1">
    <citation type="submission" date="2024-03" db="EMBL/GenBank/DDBJ databases">
        <title>Complete genome sequence of the green alga Chloropicon roscoffensis RCC1871.</title>
        <authorList>
            <person name="Lemieux C."/>
            <person name="Pombert J.-F."/>
            <person name="Otis C."/>
            <person name="Turmel M."/>
        </authorList>
    </citation>
    <scope>NUCLEOTIDE SEQUENCE [LARGE SCALE GENOMIC DNA]</scope>
    <source>
        <strain evidence="7 8">RCC1871</strain>
    </source>
</reference>
<dbReference type="PANTHER" id="PTHR10231">
    <property type="entry name" value="NUCLEOTIDE-SUGAR TRANSMEMBRANE TRANSPORTER"/>
    <property type="match status" value="1"/>
</dbReference>
<evidence type="ECO:0000313" key="8">
    <source>
        <dbReference type="Proteomes" id="UP001472866"/>
    </source>
</evidence>
<evidence type="ECO:0000313" key="7">
    <source>
        <dbReference type="EMBL" id="WZN66481.1"/>
    </source>
</evidence>
<dbReference type="Proteomes" id="UP001472866">
    <property type="component" value="Chromosome 15"/>
</dbReference>
<comment type="similarity">
    <text evidence="2">Belongs to the nucleotide-sugar transporter family. CMP-Sialate:CMP antiporter (TC 2.A.7.12) subfamily.</text>
</comment>
<dbReference type="Pfam" id="PF04142">
    <property type="entry name" value="Nuc_sug_transp"/>
    <property type="match status" value="1"/>
</dbReference>
<evidence type="ECO:0000256" key="5">
    <source>
        <dbReference type="ARBA" id="ARBA00023136"/>
    </source>
</evidence>
<keyword evidence="4 6" id="KW-1133">Transmembrane helix</keyword>
<organism evidence="7 8">
    <name type="scientific">Chloropicon roscoffensis</name>
    <dbReference type="NCBI Taxonomy" id="1461544"/>
    <lineage>
        <taxon>Eukaryota</taxon>
        <taxon>Viridiplantae</taxon>
        <taxon>Chlorophyta</taxon>
        <taxon>Chloropicophyceae</taxon>
        <taxon>Chloropicales</taxon>
        <taxon>Chloropicaceae</taxon>
        <taxon>Chloropicon</taxon>
    </lineage>
</organism>
<evidence type="ECO:0000256" key="2">
    <source>
        <dbReference type="ARBA" id="ARBA00006447"/>
    </source>
</evidence>
<dbReference type="InterPro" id="IPR007271">
    <property type="entry name" value="Nuc_sug_transpt"/>
</dbReference>
<feature type="transmembrane region" description="Helical" evidence="6">
    <location>
        <begin position="37"/>
        <end position="56"/>
    </location>
</feature>
<accession>A0AAX4PKP6</accession>
<dbReference type="GO" id="GO:0000139">
    <property type="term" value="C:Golgi membrane"/>
    <property type="evidence" value="ECO:0007669"/>
    <property type="project" value="InterPro"/>
</dbReference>
<keyword evidence="5 6" id="KW-0472">Membrane</keyword>
<dbReference type="GO" id="GO:0015165">
    <property type="term" value="F:pyrimidine nucleotide-sugar transmembrane transporter activity"/>
    <property type="evidence" value="ECO:0007669"/>
    <property type="project" value="InterPro"/>
</dbReference>
<sequence length="335" mass="37536">MPFLAELIKLIATVAWTVARGRQGELFRGNSWQKWRVYAVLAFIYMLINNIVFLALLQLSPISFIALGNLKTVTTAIFFLLCLGRNLTKLQWHSLGLLTMGAMMTQVSGRLWDDLPRGTRADPSPSSLDRQIGRCEKVLASPPLGISWSLLSCGLSASAGVFTEMFLKREEEELHLQNFKVYACGTVVNFLRLAINHVVLPADQRTWWFNGFEQDTWLIPMNLALTGIMVSWVMRCCPIHLKIVANSSTLIASYFIQQALDPEMTNAHIFLGLMMISISIGLYYANPKLLSGDSDSDRADLRYWCGIVTPSMTRASTHPSMLAADSMKEKSYLEA</sequence>
<comment type="subcellular location">
    <subcellularLocation>
        <location evidence="1">Membrane</location>
        <topology evidence="1">Multi-pass membrane protein</topology>
    </subcellularLocation>
</comment>
<feature type="transmembrane region" description="Helical" evidence="6">
    <location>
        <begin position="266"/>
        <end position="285"/>
    </location>
</feature>
<evidence type="ECO:0000256" key="1">
    <source>
        <dbReference type="ARBA" id="ARBA00004141"/>
    </source>
</evidence>
<dbReference type="AlphaFoldDB" id="A0AAX4PKP6"/>
<proteinExistence type="inferred from homology"/>
<protein>
    <submittedName>
        <fullName evidence="7">CMP-sialic acid transporter</fullName>
    </submittedName>
</protein>
<feature type="transmembrane region" description="Helical" evidence="6">
    <location>
        <begin position="62"/>
        <end position="83"/>
    </location>
</feature>
<name>A0AAX4PKP6_9CHLO</name>
<keyword evidence="8" id="KW-1185">Reference proteome</keyword>
<keyword evidence="3 6" id="KW-0812">Transmembrane</keyword>
<dbReference type="SUPFAM" id="SSF103481">
    <property type="entry name" value="Multidrug resistance efflux transporter EmrE"/>
    <property type="match status" value="1"/>
</dbReference>
<evidence type="ECO:0000256" key="4">
    <source>
        <dbReference type="ARBA" id="ARBA00022989"/>
    </source>
</evidence>
<gene>
    <name evidence="7" type="ORF">HKI87_15g80480</name>
</gene>